<comment type="caution">
    <text evidence="1">The sequence shown here is derived from an EMBL/GenBank/DDBJ whole genome shotgun (WGS) entry which is preliminary data.</text>
</comment>
<dbReference type="EMBL" id="AYSO01000019">
    <property type="protein sequence ID" value="KIE45469.1"/>
    <property type="molecule type" value="Genomic_DNA"/>
</dbReference>
<dbReference type="RefSeq" id="WP_039635113.1">
    <property type="nucleotide sequence ID" value="NZ_AYSO01000019.1"/>
</dbReference>
<dbReference type="GO" id="GO:0042601">
    <property type="term" value="C:endospore-forming forespore"/>
    <property type="evidence" value="ECO:0007669"/>
    <property type="project" value="TreeGrafter"/>
</dbReference>
<dbReference type="PANTHER" id="PTHR39179">
    <property type="entry name" value="SPORE COAT PROTEIN I"/>
    <property type="match status" value="1"/>
</dbReference>
<protein>
    <submittedName>
        <fullName evidence="1">Putative spore coat protein</fullName>
    </submittedName>
</protein>
<dbReference type="Gene3D" id="3.90.1200.10">
    <property type="match status" value="1"/>
</dbReference>
<dbReference type="Proteomes" id="UP000031366">
    <property type="component" value="Unassembled WGS sequence"/>
</dbReference>
<keyword evidence="1" id="KW-0167">Capsid protein</keyword>
<accession>A0A0C1TXQ7</accession>
<sequence length="259" mass="30777">MRRFFYDTFGEYLKEKGIKKIDFILKDNKSLSKRGLDERVANQLQLISEFHANSCGFNGYLKRRINNDTCKLVEEYKVQIKRFSKQMETIKKAGPKNEFEKVLAFNGDKYLKRAEECMNYIYSSNYMDLISRSMKNAEVCLSDVGFDNLDKGETLEIVNFYDIAYNMVEMDAYYLLSKLKRKGANLNWEKHVKKFCELEKLDNNSERFILAMLSYPHEFMKIYDKYRKNKKNWSDKEYSNKLIKAMEEDGFSLIGEVEQ</sequence>
<name>A0A0C1TXQ7_9CLOT</name>
<proteinExistence type="predicted"/>
<evidence type="ECO:0000313" key="2">
    <source>
        <dbReference type="Proteomes" id="UP000031366"/>
    </source>
</evidence>
<dbReference type="PANTHER" id="PTHR39179:SF1">
    <property type="entry name" value="SPORE COAT PROTEIN I"/>
    <property type="match status" value="1"/>
</dbReference>
<keyword evidence="1" id="KW-0946">Virion</keyword>
<dbReference type="STRING" id="29341.RSJ17_21345"/>
<dbReference type="OrthoDB" id="1928514at2"/>
<keyword evidence="2" id="KW-1185">Reference proteome</keyword>
<evidence type="ECO:0000313" key="1">
    <source>
        <dbReference type="EMBL" id="KIE45469.1"/>
    </source>
</evidence>
<dbReference type="InterPro" id="IPR047175">
    <property type="entry name" value="CotS-like"/>
</dbReference>
<organism evidence="1 2">
    <name type="scientific">Clostridium argentinense CDC 2741</name>
    <dbReference type="NCBI Taxonomy" id="1418104"/>
    <lineage>
        <taxon>Bacteria</taxon>
        <taxon>Bacillati</taxon>
        <taxon>Bacillota</taxon>
        <taxon>Clostridia</taxon>
        <taxon>Eubacteriales</taxon>
        <taxon>Clostridiaceae</taxon>
        <taxon>Clostridium</taxon>
    </lineage>
</organism>
<gene>
    <name evidence="1" type="ORF">U732_2582</name>
</gene>
<dbReference type="AlphaFoldDB" id="A0A0C1TXQ7"/>
<reference evidence="1 2" key="1">
    <citation type="journal article" date="2015" name="Infect. Genet. Evol.">
        <title>Genomic sequences of six botulinum neurotoxin-producing strains representing three clostridial species illustrate the mobility and diversity of botulinum neurotoxin genes.</title>
        <authorList>
            <person name="Smith T.J."/>
            <person name="Hill K.K."/>
            <person name="Xie G."/>
            <person name="Foley B.T."/>
            <person name="Williamson C.H."/>
            <person name="Foster J.T."/>
            <person name="Johnson S.L."/>
            <person name="Chertkov O."/>
            <person name="Teshima H."/>
            <person name="Gibbons H.S."/>
            <person name="Johnsky L.A."/>
            <person name="Karavis M.A."/>
            <person name="Smith L.A."/>
        </authorList>
    </citation>
    <scope>NUCLEOTIDE SEQUENCE [LARGE SCALE GENOMIC DNA]</scope>
    <source>
        <strain evidence="1 2">CDC 2741</strain>
    </source>
</reference>